<keyword evidence="3" id="KW-1185">Reference proteome</keyword>
<reference evidence="2 3" key="1">
    <citation type="submission" date="2019-10" db="EMBL/GenBank/DDBJ databases">
        <title>Alkaliphilus serpentinus sp. nov. and Alkaliphilus pronyensis sp. nov., two novel anaerobic alkaliphilic species isolated from the serpentinized-hosted hydrothermal field of the Prony Bay (New Caledonia).</title>
        <authorList>
            <person name="Postec A."/>
        </authorList>
    </citation>
    <scope>NUCLEOTIDE SEQUENCE [LARGE SCALE GENOMIC DNA]</scope>
    <source>
        <strain evidence="2 3">LacT</strain>
    </source>
</reference>
<accession>A0A833HL63</accession>
<dbReference type="InterPro" id="IPR016181">
    <property type="entry name" value="Acyl_CoA_acyltransferase"/>
</dbReference>
<name>A0A833HL63_9FIRM</name>
<gene>
    <name evidence="2" type="ORF">F8153_15510</name>
</gene>
<organism evidence="2 3">
    <name type="scientific">Alkaliphilus serpentinus</name>
    <dbReference type="NCBI Taxonomy" id="1482731"/>
    <lineage>
        <taxon>Bacteria</taxon>
        <taxon>Bacillati</taxon>
        <taxon>Bacillota</taxon>
        <taxon>Clostridia</taxon>
        <taxon>Peptostreptococcales</taxon>
        <taxon>Natronincolaceae</taxon>
        <taxon>Alkaliphilus</taxon>
    </lineage>
</organism>
<dbReference type="AlphaFoldDB" id="A0A833HL63"/>
<evidence type="ECO:0000313" key="3">
    <source>
        <dbReference type="Proteomes" id="UP000465601"/>
    </source>
</evidence>
<dbReference type="Pfam" id="PF00583">
    <property type="entry name" value="Acetyltransf_1"/>
    <property type="match status" value="1"/>
</dbReference>
<evidence type="ECO:0000259" key="1">
    <source>
        <dbReference type="PROSITE" id="PS51186"/>
    </source>
</evidence>
<dbReference type="GO" id="GO:0016747">
    <property type="term" value="F:acyltransferase activity, transferring groups other than amino-acyl groups"/>
    <property type="evidence" value="ECO:0007669"/>
    <property type="project" value="InterPro"/>
</dbReference>
<dbReference type="EMBL" id="WBZB01000069">
    <property type="protein sequence ID" value="KAB3524962.1"/>
    <property type="molecule type" value="Genomic_DNA"/>
</dbReference>
<feature type="domain" description="N-acetyltransferase" evidence="1">
    <location>
        <begin position="2"/>
        <end position="133"/>
    </location>
</feature>
<comment type="caution">
    <text evidence="2">The sequence shown here is derived from an EMBL/GenBank/DDBJ whole genome shotgun (WGS) entry which is preliminary data.</text>
</comment>
<dbReference type="InterPro" id="IPR000182">
    <property type="entry name" value="GNAT_dom"/>
</dbReference>
<dbReference type="CDD" id="cd04301">
    <property type="entry name" value="NAT_SF"/>
    <property type="match status" value="1"/>
</dbReference>
<sequence length="153" mass="17953">MLEFTIAEAKDQQQIMKIAKEYYLPLQDDQHQTYKKGYTIVKEGGSVLGFSSYRELIEDASEINCIYIIPRERGNQLGEGLLRATLYHLQEKGYKDVFIKPNNQYNGFIEGLGIYKLQNHPEFQTKILKLDLWEHFHCQPIEFFNRGCKGKKK</sequence>
<evidence type="ECO:0000313" key="2">
    <source>
        <dbReference type="EMBL" id="KAB3524962.1"/>
    </source>
</evidence>
<dbReference type="OrthoDB" id="1727266at2"/>
<dbReference type="PROSITE" id="PS51186">
    <property type="entry name" value="GNAT"/>
    <property type="match status" value="1"/>
</dbReference>
<dbReference type="SUPFAM" id="SSF55729">
    <property type="entry name" value="Acyl-CoA N-acyltransferases (Nat)"/>
    <property type="match status" value="1"/>
</dbReference>
<proteinExistence type="predicted"/>
<keyword evidence="2" id="KW-0808">Transferase</keyword>
<dbReference type="RefSeq" id="WP_151867261.1">
    <property type="nucleotide sequence ID" value="NZ_WBZB01000069.1"/>
</dbReference>
<dbReference type="Proteomes" id="UP000465601">
    <property type="component" value="Unassembled WGS sequence"/>
</dbReference>
<protein>
    <submittedName>
        <fullName evidence="2">GNAT family N-acetyltransferase</fullName>
    </submittedName>
</protein>
<dbReference type="Gene3D" id="3.40.630.30">
    <property type="match status" value="1"/>
</dbReference>